<protein>
    <submittedName>
        <fullName evidence="6">Hr1</fullName>
    </submittedName>
</protein>
<feature type="region of interest" description="Disordered" evidence="4">
    <location>
        <begin position="204"/>
        <end position="228"/>
    </location>
</feature>
<evidence type="ECO:0000313" key="6">
    <source>
        <dbReference type="EMBL" id="BET00437.1"/>
    </source>
</evidence>
<evidence type="ECO:0000256" key="4">
    <source>
        <dbReference type="SAM" id="MobiDB-lite"/>
    </source>
</evidence>
<evidence type="ECO:0000256" key="1">
    <source>
        <dbReference type="ARBA" id="ARBA00022737"/>
    </source>
</evidence>
<keyword evidence="1" id="KW-0677">Repeat</keyword>
<organism evidence="6 7">
    <name type="scientific">Nesidiocoris tenuis</name>
    <dbReference type="NCBI Taxonomy" id="355587"/>
    <lineage>
        <taxon>Eukaryota</taxon>
        <taxon>Metazoa</taxon>
        <taxon>Ecdysozoa</taxon>
        <taxon>Arthropoda</taxon>
        <taxon>Hexapoda</taxon>
        <taxon>Insecta</taxon>
        <taxon>Pterygota</taxon>
        <taxon>Neoptera</taxon>
        <taxon>Paraneoptera</taxon>
        <taxon>Hemiptera</taxon>
        <taxon>Heteroptera</taxon>
        <taxon>Panheteroptera</taxon>
        <taxon>Cimicomorpha</taxon>
        <taxon>Miridae</taxon>
        <taxon>Dicyphina</taxon>
        <taxon>Nesidiocoris</taxon>
    </lineage>
</organism>
<sequence length="355" mass="39344">MADSSYYQGEYIRHPVLYELSHKYGLQTESVPEAALPNKLEELKELIRREIRKELKIKEGAEKLREASKDRKSLSDVAHIVKKSNSKLSELQAELQELESQIILTQGQGEPPKNGHDGLVSPMSGLTVDSQGNNFSTDLRLVSLEKQLNIELKVKQGAENMLQSLASSGHSRDKKLIGEAQQMLADSKAKIEYLKMRIMKVRQNRGSPRGNDNVSNGEVNNKGRNLEAPGLEDRVEELRHRLRIEAAVVEGAKNVIRLLQSTKVADKKALHEASRILPLRSHSRPPDLTPPARAAHFLHEILDVSSLPIYLPPLIALGVGGVRNVSCVGIGTEIERLPHAAGRRPDICQGANPCH</sequence>
<dbReference type="Gene3D" id="1.10.287.160">
    <property type="entry name" value="HR1 repeat"/>
    <property type="match status" value="3"/>
</dbReference>
<evidence type="ECO:0000256" key="3">
    <source>
        <dbReference type="SAM" id="Coils"/>
    </source>
</evidence>
<gene>
    <name evidence="6" type="ORF">NTJ_13254</name>
</gene>
<dbReference type="InterPro" id="IPR037313">
    <property type="entry name" value="PKN_HR1_1"/>
</dbReference>
<dbReference type="InterPro" id="IPR011072">
    <property type="entry name" value="HR1_rho-bd"/>
</dbReference>
<dbReference type="CDD" id="cd11623">
    <property type="entry name" value="HR1_PKN_2"/>
    <property type="match status" value="1"/>
</dbReference>
<feature type="compositionally biased region" description="Polar residues" evidence="4">
    <location>
        <begin position="204"/>
        <end position="223"/>
    </location>
</feature>
<dbReference type="Proteomes" id="UP001307889">
    <property type="component" value="Chromosome 11"/>
</dbReference>
<feature type="domain" description="REM-1" evidence="5">
    <location>
        <begin position="29"/>
        <end position="104"/>
    </location>
</feature>
<dbReference type="EMBL" id="AP028919">
    <property type="protein sequence ID" value="BET00437.1"/>
    <property type="molecule type" value="Genomic_DNA"/>
</dbReference>
<keyword evidence="7" id="KW-1185">Reference proteome</keyword>
<dbReference type="SUPFAM" id="SSF46585">
    <property type="entry name" value="HR1 repeat"/>
    <property type="match status" value="3"/>
</dbReference>
<dbReference type="PROSITE" id="PS51860">
    <property type="entry name" value="REM_1"/>
    <property type="match status" value="2"/>
</dbReference>
<feature type="coiled-coil region" evidence="3">
    <location>
        <begin position="81"/>
        <end position="108"/>
    </location>
</feature>
<evidence type="ECO:0000313" key="7">
    <source>
        <dbReference type="Proteomes" id="UP001307889"/>
    </source>
</evidence>
<accession>A0ABN7B7T3</accession>
<keyword evidence="2 3" id="KW-0175">Coiled coil</keyword>
<dbReference type="CDD" id="cd11622">
    <property type="entry name" value="HR1_PKN_1"/>
    <property type="match status" value="1"/>
</dbReference>
<evidence type="ECO:0000259" key="5">
    <source>
        <dbReference type="PROSITE" id="PS51860"/>
    </source>
</evidence>
<name>A0ABN7B7T3_9HEMI</name>
<reference evidence="6 7" key="1">
    <citation type="submission" date="2023-09" db="EMBL/GenBank/DDBJ databases">
        <title>Nesidiocoris tenuis whole genome shotgun sequence.</title>
        <authorList>
            <person name="Shibata T."/>
            <person name="Shimoda M."/>
            <person name="Kobayashi T."/>
            <person name="Uehara T."/>
        </authorList>
    </citation>
    <scope>NUCLEOTIDE SEQUENCE [LARGE SCALE GENOMIC DNA]</scope>
    <source>
        <strain evidence="6 7">Japan</strain>
    </source>
</reference>
<dbReference type="Pfam" id="PF02185">
    <property type="entry name" value="HR1"/>
    <property type="match status" value="2"/>
</dbReference>
<proteinExistence type="predicted"/>
<dbReference type="SMART" id="SM00742">
    <property type="entry name" value="Hr1"/>
    <property type="match status" value="3"/>
</dbReference>
<evidence type="ECO:0000256" key="2">
    <source>
        <dbReference type="PROSITE-ProRule" id="PRU01207"/>
    </source>
</evidence>
<dbReference type="InterPro" id="IPR036274">
    <property type="entry name" value="HR1_rpt_sf"/>
</dbReference>
<feature type="domain" description="REM-1" evidence="5">
    <location>
        <begin position="127"/>
        <end position="207"/>
    </location>
</feature>